<dbReference type="InterPro" id="IPR008775">
    <property type="entry name" value="Phytyl_CoA_dOase-like"/>
</dbReference>
<dbReference type="EMBL" id="AP018216">
    <property type="protein sequence ID" value="BAY70039.1"/>
    <property type="molecule type" value="Genomic_DNA"/>
</dbReference>
<reference evidence="3 4" key="1">
    <citation type="submission" date="2017-06" db="EMBL/GenBank/DDBJ databases">
        <title>Genome sequencing of cyanobaciteial culture collection at National Institute for Environmental Studies (NIES).</title>
        <authorList>
            <person name="Hirose Y."/>
            <person name="Shimura Y."/>
            <person name="Fujisawa T."/>
            <person name="Nakamura Y."/>
            <person name="Kawachi M."/>
        </authorList>
    </citation>
    <scope>NUCLEOTIDE SEQUENCE [LARGE SCALE GENOMIC DNA]</scope>
    <source>
        <strain evidence="3 4">NIES-23</strain>
    </source>
</reference>
<proteinExistence type="predicted"/>
<dbReference type="AlphaFoldDB" id="A0A1Z4KM55"/>
<dbReference type="Gene3D" id="2.60.120.620">
    <property type="entry name" value="q2cbj1_9rhob like domain"/>
    <property type="match status" value="1"/>
</dbReference>
<dbReference type="GO" id="GO:0016706">
    <property type="term" value="F:2-oxoglutarate-dependent dioxygenase activity"/>
    <property type="evidence" value="ECO:0007669"/>
    <property type="project" value="UniProtKB-ARBA"/>
</dbReference>
<sequence length="311" mass="36303">MSQAFLASENEQIKDYYEENGYVVVKNAVSLEKITDFINKYENFKISKNYYFRSQDTNRAEKLAINEKGFIERSILNPLELVYQKDFCRSSSNIICADSVSQILRTLTGKQKHTIWQTMFFDKSTGTVAHQDHYYLDSDPPGNLIACWYALEDIQEDAGAFFVVPKSHKGSVIPRKTDVPLFSDHEEYAKNIQKLINEQSYPIQPMLLEKGSVLFWHPYLIHGAFQNTNPKYSRKSFTAHFLPEGYSRLGISRVKPTVISTNPNILSWKKNLLHHAEASIRHWRYWLQVNLRPKSQRPYLEMRSSEYLDIK</sequence>
<organism evidence="3 4">
    <name type="scientific">Trichormus variabilis NIES-23</name>
    <dbReference type="NCBI Taxonomy" id="1973479"/>
    <lineage>
        <taxon>Bacteria</taxon>
        <taxon>Bacillati</taxon>
        <taxon>Cyanobacteriota</taxon>
        <taxon>Cyanophyceae</taxon>
        <taxon>Nostocales</taxon>
        <taxon>Nostocaceae</taxon>
        <taxon>Trichormus</taxon>
    </lineage>
</organism>
<protein>
    <recommendedName>
        <fullName evidence="5">Phytanoyl-CoA dioxygenase</fullName>
    </recommendedName>
</protein>
<gene>
    <name evidence="3" type="ORF">NIES23_28390</name>
</gene>
<accession>A0A1Z4KM55</accession>
<evidence type="ECO:0000256" key="1">
    <source>
        <dbReference type="ARBA" id="ARBA00022723"/>
    </source>
</evidence>
<evidence type="ECO:0000256" key="2">
    <source>
        <dbReference type="ARBA" id="ARBA00023004"/>
    </source>
</evidence>
<name>A0A1Z4KM55_ANAVA</name>
<dbReference type="PANTHER" id="PTHR20883">
    <property type="entry name" value="PHYTANOYL-COA DIOXYGENASE DOMAIN CONTAINING 1"/>
    <property type="match status" value="1"/>
</dbReference>
<dbReference type="Proteomes" id="UP000217507">
    <property type="component" value="Chromosome"/>
</dbReference>
<dbReference type="SUPFAM" id="SSF51197">
    <property type="entry name" value="Clavaminate synthase-like"/>
    <property type="match status" value="1"/>
</dbReference>
<evidence type="ECO:0008006" key="5">
    <source>
        <dbReference type="Google" id="ProtNLM"/>
    </source>
</evidence>
<keyword evidence="1" id="KW-0479">Metal-binding</keyword>
<dbReference type="Pfam" id="PF05721">
    <property type="entry name" value="PhyH"/>
    <property type="match status" value="1"/>
</dbReference>
<evidence type="ECO:0000313" key="4">
    <source>
        <dbReference type="Proteomes" id="UP000217507"/>
    </source>
</evidence>
<dbReference type="GO" id="GO:0005506">
    <property type="term" value="F:iron ion binding"/>
    <property type="evidence" value="ECO:0007669"/>
    <property type="project" value="UniProtKB-ARBA"/>
</dbReference>
<evidence type="ECO:0000313" key="3">
    <source>
        <dbReference type="EMBL" id="BAY70039.1"/>
    </source>
</evidence>
<keyword evidence="2" id="KW-0408">Iron</keyword>
<dbReference type="SMR" id="A0A1Z4KM55"/>
<dbReference type="PANTHER" id="PTHR20883:SF15">
    <property type="entry name" value="PHYTANOYL-COA DIOXYGENASE DOMAIN-CONTAINING PROTEIN 1"/>
    <property type="match status" value="1"/>
</dbReference>